<gene>
    <name evidence="2" type="ORF">Lsed01_02185</name>
</gene>
<evidence type="ECO:0008006" key="4">
    <source>
        <dbReference type="Google" id="ProtNLM"/>
    </source>
</evidence>
<feature type="transmembrane region" description="Helical" evidence="1">
    <location>
        <begin position="12"/>
        <end position="35"/>
    </location>
</feature>
<reference evidence="2 3" key="1">
    <citation type="submission" date="2024-02" db="EMBL/GenBank/DDBJ databases">
        <title>Lysinimicrobium sediminis NBRC 112286.</title>
        <authorList>
            <person name="Ichikawa N."/>
            <person name="Katano-Makiyama Y."/>
            <person name="Hidaka K."/>
        </authorList>
    </citation>
    <scope>NUCLEOTIDE SEQUENCE [LARGE SCALE GENOMIC DNA]</scope>
    <source>
        <strain evidence="2 3">NBRC 112286</strain>
    </source>
</reference>
<evidence type="ECO:0000313" key="3">
    <source>
        <dbReference type="Proteomes" id="UP001426770"/>
    </source>
</evidence>
<keyword evidence="1" id="KW-1133">Transmembrane helix</keyword>
<name>A0ABP9WIR4_9MICO</name>
<accession>A0ABP9WIR4</accession>
<proteinExistence type="predicted"/>
<evidence type="ECO:0000256" key="1">
    <source>
        <dbReference type="SAM" id="Phobius"/>
    </source>
</evidence>
<protein>
    <recommendedName>
        <fullName evidence="4">DUF4830 domain-containing protein</fullName>
    </recommendedName>
</protein>
<keyword evidence="1" id="KW-0472">Membrane</keyword>
<dbReference type="EMBL" id="BAABRR010000012">
    <property type="protein sequence ID" value="GAA5519732.1"/>
    <property type="molecule type" value="Genomic_DNA"/>
</dbReference>
<keyword evidence="1" id="KW-0812">Transmembrane</keyword>
<comment type="caution">
    <text evidence="2">The sequence shown here is derived from an EMBL/GenBank/DDBJ whole genome shotgun (WGS) entry which is preliminary data.</text>
</comment>
<sequence length="167" mass="16941">MSDTPAEPRRTWFPLAAAAAVAVLVIVGAVVATWLTSRMSPAHADAVRACEAAYAEAGDGAPEIVAGDVYGSADWRDLRSFLEAQGVLDSAGTDVAAAIAPSVDASAAALAEAGRDRVTVVWWLESEEHLACTVDVEDGRALDSSATLGSLGDFATGAVTGAVPVAD</sequence>
<organism evidence="2 3">
    <name type="scientific">Demequina sediminis</name>
    <dbReference type="NCBI Taxonomy" id="1930058"/>
    <lineage>
        <taxon>Bacteria</taxon>
        <taxon>Bacillati</taxon>
        <taxon>Actinomycetota</taxon>
        <taxon>Actinomycetes</taxon>
        <taxon>Micrococcales</taxon>
        <taxon>Demequinaceae</taxon>
        <taxon>Demequina</taxon>
    </lineage>
</organism>
<dbReference type="RefSeq" id="WP_286215250.1">
    <property type="nucleotide sequence ID" value="NZ_AP027736.1"/>
</dbReference>
<evidence type="ECO:0000313" key="2">
    <source>
        <dbReference type="EMBL" id="GAA5519732.1"/>
    </source>
</evidence>
<dbReference type="Proteomes" id="UP001426770">
    <property type="component" value="Unassembled WGS sequence"/>
</dbReference>
<keyword evidence="3" id="KW-1185">Reference proteome</keyword>